<dbReference type="EMBL" id="KZ994683">
    <property type="protein sequence ID" value="RKO92334.1"/>
    <property type="molecule type" value="Genomic_DNA"/>
</dbReference>
<evidence type="ECO:0000313" key="1">
    <source>
        <dbReference type="EMBL" id="RKO92334.1"/>
    </source>
</evidence>
<dbReference type="AlphaFoldDB" id="A0A4P9WHV8"/>
<dbReference type="Proteomes" id="UP000269721">
    <property type="component" value="Unassembled WGS sequence"/>
</dbReference>
<accession>A0A4P9WHV8</accession>
<protein>
    <submittedName>
        <fullName evidence="1">Uncharacterized protein</fullName>
    </submittedName>
</protein>
<evidence type="ECO:0000313" key="2">
    <source>
        <dbReference type="Proteomes" id="UP000269721"/>
    </source>
</evidence>
<gene>
    <name evidence="1" type="ORF">BDK51DRAFT_42514</name>
</gene>
<proteinExistence type="predicted"/>
<keyword evidence="2" id="KW-1185">Reference proteome</keyword>
<sequence>MITNHDDPHLEDADELDDQLHQRNHFSPAYLQPADCYLYLFFSEPATLAALARSSFGSSLCVCHQCRQCCGNQAYSMERAYRGDSAWMAAIENEKIQGGELGPVNTFRRSDTGHLVAATEAIWTGTHDAAGEPWADEEEYEEEAWANIGWVGEEGAETKRTFRRLARIAGPLFYGVQSSLRHDSDLELILAVARPTCGTISRRRTGSPSGLTEAAPTLPSFHTICSRWSRRMFARYR</sequence>
<organism evidence="1 2">
    <name type="scientific">Blyttiomyces helicus</name>
    <dbReference type="NCBI Taxonomy" id="388810"/>
    <lineage>
        <taxon>Eukaryota</taxon>
        <taxon>Fungi</taxon>
        <taxon>Fungi incertae sedis</taxon>
        <taxon>Chytridiomycota</taxon>
        <taxon>Chytridiomycota incertae sedis</taxon>
        <taxon>Chytridiomycetes</taxon>
        <taxon>Chytridiomycetes incertae sedis</taxon>
        <taxon>Blyttiomyces</taxon>
    </lineage>
</organism>
<reference evidence="2" key="1">
    <citation type="journal article" date="2018" name="Nat. Microbiol.">
        <title>Leveraging single-cell genomics to expand the fungal tree of life.</title>
        <authorList>
            <person name="Ahrendt S.R."/>
            <person name="Quandt C.A."/>
            <person name="Ciobanu D."/>
            <person name="Clum A."/>
            <person name="Salamov A."/>
            <person name="Andreopoulos B."/>
            <person name="Cheng J.F."/>
            <person name="Woyke T."/>
            <person name="Pelin A."/>
            <person name="Henrissat B."/>
            <person name="Reynolds N.K."/>
            <person name="Benny G.L."/>
            <person name="Smith M.E."/>
            <person name="James T.Y."/>
            <person name="Grigoriev I.V."/>
        </authorList>
    </citation>
    <scope>NUCLEOTIDE SEQUENCE [LARGE SCALE GENOMIC DNA]</scope>
</reference>
<name>A0A4P9WHV8_9FUNG</name>